<dbReference type="PANTHER" id="PTHR33797">
    <property type="entry name" value="ORGANIC HYDROPEROXIDE RESISTANCE PROTEIN-LIKE"/>
    <property type="match status" value="1"/>
</dbReference>
<keyword evidence="3" id="KW-1185">Reference proteome</keyword>
<dbReference type="NCBIfam" id="TIGR03561">
    <property type="entry name" value="organ_hyd_perox"/>
    <property type="match status" value="1"/>
</dbReference>
<protein>
    <submittedName>
        <fullName evidence="2">Peroxiredoxin</fullName>
    </submittedName>
</protein>
<dbReference type="PANTHER" id="PTHR33797:SF2">
    <property type="entry name" value="ORGANIC HYDROPEROXIDE RESISTANCE PROTEIN-LIKE"/>
    <property type="match status" value="1"/>
</dbReference>
<dbReference type="GO" id="GO:0006979">
    <property type="term" value="P:response to oxidative stress"/>
    <property type="evidence" value="ECO:0007669"/>
    <property type="project" value="InterPro"/>
</dbReference>
<dbReference type="InterPro" id="IPR015946">
    <property type="entry name" value="KH_dom-like_a/b"/>
</dbReference>
<dbReference type="InterPro" id="IPR019953">
    <property type="entry name" value="OHR"/>
</dbReference>
<dbReference type="InterPro" id="IPR036102">
    <property type="entry name" value="OsmC/Ohrsf"/>
</dbReference>
<dbReference type="InterPro" id="IPR003718">
    <property type="entry name" value="OsmC/Ohr_fam"/>
</dbReference>
<dbReference type="SUPFAM" id="SSF82784">
    <property type="entry name" value="OsmC-like"/>
    <property type="match status" value="1"/>
</dbReference>
<comment type="similarity">
    <text evidence="1">Belongs to the OsmC/Ohr family.</text>
</comment>
<dbReference type="Pfam" id="PF02566">
    <property type="entry name" value="OsmC"/>
    <property type="match status" value="1"/>
</dbReference>
<gene>
    <name evidence="2" type="ORF">DP114_24245</name>
</gene>
<dbReference type="AlphaFoldDB" id="A0A856MLV6"/>
<evidence type="ECO:0000313" key="3">
    <source>
        <dbReference type="Proteomes" id="UP000503129"/>
    </source>
</evidence>
<reference evidence="2 3" key="1">
    <citation type="submission" date="2018-06" db="EMBL/GenBank/DDBJ databases">
        <title>Comparative genomics of Brasilonema spp. strains.</title>
        <authorList>
            <person name="Alvarenga D.O."/>
            <person name="Fiore M.F."/>
            <person name="Varani A.M."/>
        </authorList>
    </citation>
    <scope>NUCLEOTIDE SEQUENCE [LARGE SCALE GENOMIC DNA]</scope>
    <source>
        <strain evidence="2 3">CENA114</strain>
    </source>
</reference>
<dbReference type="Proteomes" id="UP000503129">
    <property type="component" value="Chromosome"/>
</dbReference>
<dbReference type="Gene3D" id="2.20.25.10">
    <property type="match status" value="1"/>
</dbReference>
<organism evidence="2 3">
    <name type="scientific">Brasilonema sennae CENA114</name>
    <dbReference type="NCBI Taxonomy" id="415709"/>
    <lineage>
        <taxon>Bacteria</taxon>
        <taxon>Bacillati</taxon>
        <taxon>Cyanobacteriota</taxon>
        <taxon>Cyanophyceae</taxon>
        <taxon>Nostocales</taxon>
        <taxon>Scytonemataceae</taxon>
        <taxon>Brasilonema</taxon>
        <taxon>Bromeliae group (in: Brasilonema)</taxon>
    </lineage>
</organism>
<accession>A0A856MLV6</accession>
<dbReference type="Gene3D" id="3.30.300.20">
    <property type="match status" value="1"/>
</dbReference>
<evidence type="ECO:0000256" key="1">
    <source>
        <dbReference type="ARBA" id="ARBA00007378"/>
    </source>
</evidence>
<evidence type="ECO:0000313" key="2">
    <source>
        <dbReference type="EMBL" id="QDL12403.1"/>
    </source>
</evidence>
<proteinExistence type="inferred from homology"/>
<sequence>MNPETEKLMQQLDQQYEGAAMKPLYTATVTVTPGQAGHARMSGHAHSSDGLLDLDLAFPTELGGHGKGTNPEQLFAAGYAACFHGALALVARKAGVDASKAKVTCAVTIGRDPADGGYMLAAQMVIDIPDTERKKAEQIVAQADQLCPYSKAIRGNINVRMTVV</sequence>
<dbReference type="EMBL" id="CP030118">
    <property type="protein sequence ID" value="QDL12403.1"/>
    <property type="molecule type" value="Genomic_DNA"/>
</dbReference>
<name>A0A856MLV6_9CYAN</name>
<dbReference type="KEGG" id="bsen:DP114_24245"/>